<dbReference type="SUPFAM" id="SSF52091">
    <property type="entry name" value="SpoIIaa-like"/>
    <property type="match status" value="1"/>
</dbReference>
<dbReference type="Gene3D" id="3.30.750.24">
    <property type="entry name" value="STAS domain"/>
    <property type="match status" value="1"/>
</dbReference>
<dbReference type="RefSeq" id="WP_040380548.1">
    <property type="nucleotide sequence ID" value="NZ_JBBMFM010000180.1"/>
</dbReference>
<feature type="transmembrane region" description="Helical" evidence="5">
    <location>
        <begin position="51"/>
        <end position="67"/>
    </location>
</feature>
<feature type="transmembrane region" description="Helical" evidence="5">
    <location>
        <begin position="377"/>
        <end position="407"/>
    </location>
</feature>
<gene>
    <name evidence="7" type="ORF">WMQ36_26090</name>
</gene>
<evidence type="ECO:0000256" key="2">
    <source>
        <dbReference type="ARBA" id="ARBA00022692"/>
    </source>
</evidence>
<dbReference type="Pfam" id="PF00916">
    <property type="entry name" value="Sulfate_transp"/>
    <property type="match status" value="1"/>
</dbReference>
<dbReference type="InterPro" id="IPR002645">
    <property type="entry name" value="STAS_dom"/>
</dbReference>
<evidence type="ECO:0000256" key="5">
    <source>
        <dbReference type="SAM" id="Phobius"/>
    </source>
</evidence>
<evidence type="ECO:0000256" key="3">
    <source>
        <dbReference type="ARBA" id="ARBA00022989"/>
    </source>
</evidence>
<feature type="transmembrane region" description="Helical" evidence="5">
    <location>
        <begin position="327"/>
        <end position="357"/>
    </location>
</feature>
<dbReference type="CDD" id="cd07042">
    <property type="entry name" value="STAS_SulP_like_sulfate_transporter"/>
    <property type="match status" value="1"/>
</dbReference>
<dbReference type="EMBL" id="JBBMFM010000180">
    <property type="protein sequence ID" value="MEQ2428433.1"/>
    <property type="molecule type" value="Genomic_DNA"/>
</dbReference>
<name>A0ABV1DF64_9FIRM</name>
<sequence>MKDLTPQLFLSMKQYSSKQFTADVISGIIVAIIALPLSIALALASGVTPEQGLYTAIVAGFIISFLGGSKVQIAGPTAAFATIVAGIVLKNGMEGLAVATILAGILLIVMGVLRLGSLIRFIPYTITTGFTTGIAVTIFIGQIKDFMGITFLHSPVETMEKLREVLACMDTLNPMAVLIGALSLAILIIWPRFVKKIPPSLVAVIAAAALVKGLDLKVNTIGDLYTISSSLPVFHMPHITFGLIQKVMPDALTIAVLAAIESLLSCVVADGMVGGKHNSNMELIAQGAGNAASALFGGIPATGAIARTAANIKNGGRTPLAGMVHSVVLLLVLIFLMPYAALIPMPAIAAILFMVAYNMSEWREFIDVVKTSPKSDAAVLLITFFLTVVFDLVLAIGVGLVLASLLFMKRMADVSDIYGWKYAEDYREGEDGERIDLKPVPVHVMVFEVSGPMFFGAADKIAQIPLDSRKNVLILRMRSVPAMDATALNSLKKLNGRCRKAHVTMIVSHVNEQPMSVMAKSGFDREIGHDNICASIDAALLRASAIDRSSGSV</sequence>
<dbReference type="Pfam" id="PF01740">
    <property type="entry name" value="STAS"/>
    <property type="match status" value="1"/>
</dbReference>
<evidence type="ECO:0000313" key="8">
    <source>
        <dbReference type="Proteomes" id="UP001454086"/>
    </source>
</evidence>
<dbReference type="InterPro" id="IPR001902">
    <property type="entry name" value="SLC26A/SulP_fam"/>
</dbReference>
<dbReference type="InterPro" id="IPR011547">
    <property type="entry name" value="SLC26A/SulP_dom"/>
</dbReference>
<feature type="transmembrane region" description="Helical" evidence="5">
    <location>
        <begin position="20"/>
        <end position="44"/>
    </location>
</feature>
<keyword evidence="8" id="KW-1185">Reference proteome</keyword>
<dbReference type="Proteomes" id="UP001454086">
    <property type="component" value="Unassembled WGS sequence"/>
</dbReference>
<accession>A0ABV1DF64</accession>
<keyword evidence="3 5" id="KW-1133">Transmembrane helix</keyword>
<evidence type="ECO:0000256" key="4">
    <source>
        <dbReference type="ARBA" id="ARBA00023136"/>
    </source>
</evidence>
<comment type="subcellular location">
    <subcellularLocation>
        <location evidence="1">Membrane</location>
        <topology evidence="1">Multi-pass membrane protein</topology>
    </subcellularLocation>
</comment>
<feature type="transmembrane region" description="Helical" evidence="5">
    <location>
        <begin position="171"/>
        <end position="191"/>
    </location>
</feature>
<dbReference type="InterPro" id="IPR036513">
    <property type="entry name" value="STAS_dom_sf"/>
</dbReference>
<evidence type="ECO:0000313" key="7">
    <source>
        <dbReference type="EMBL" id="MEQ2428433.1"/>
    </source>
</evidence>
<organism evidence="7 8">
    <name type="scientific">Enterocloster hominis</name>
    <name type="common">ex Hitch et al. 2024</name>
    <dbReference type="NCBI Taxonomy" id="1917870"/>
    <lineage>
        <taxon>Bacteria</taxon>
        <taxon>Bacillati</taxon>
        <taxon>Bacillota</taxon>
        <taxon>Clostridia</taxon>
        <taxon>Lachnospirales</taxon>
        <taxon>Lachnospiraceae</taxon>
        <taxon>Enterocloster</taxon>
    </lineage>
</organism>
<keyword evidence="4 5" id="KW-0472">Membrane</keyword>
<dbReference type="PROSITE" id="PS50801">
    <property type="entry name" value="STAS"/>
    <property type="match status" value="1"/>
</dbReference>
<reference evidence="7 8" key="1">
    <citation type="submission" date="2024-03" db="EMBL/GenBank/DDBJ databases">
        <title>Human intestinal bacterial collection.</title>
        <authorList>
            <person name="Pauvert C."/>
            <person name="Hitch T.C.A."/>
            <person name="Clavel T."/>
        </authorList>
    </citation>
    <scope>NUCLEOTIDE SEQUENCE [LARGE SCALE GENOMIC DNA]</scope>
    <source>
        <strain evidence="7 8">CLA-SR-H021</strain>
    </source>
</reference>
<dbReference type="PANTHER" id="PTHR11814">
    <property type="entry name" value="SULFATE TRANSPORTER"/>
    <property type="match status" value="1"/>
</dbReference>
<feature type="transmembrane region" description="Helical" evidence="5">
    <location>
        <begin position="121"/>
        <end position="141"/>
    </location>
</feature>
<evidence type="ECO:0000256" key="1">
    <source>
        <dbReference type="ARBA" id="ARBA00004141"/>
    </source>
</evidence>
<proteinExistence type="predicted"/>
<feature type="domain" description="STAS" evidence="6">
    <location>
        <begin position="444"/>
        <end position="543"/>
    </location>
</feature>
<keyword evidence="2 5" id="KW-0812">Transmembrane</keyword>
<comment type="caution">
    <text evidence="7">The sequence shown here is derived from an EMBL/GenBank/DDBJ whole genome shotgun (WGS) entry which is preliminary data.</text>
</comment>
<evidence type="ECO:0000259" key="6">
    <source>
        <dbReference type="PROSITE" id="PS50801"/>
    </source>
</evidence>
<feature type="transmembrane region" description="Helical" evidence="5">
    <location>
        <begin position="96"/>
        <end position="115"/>
    </location>
</feature>
<protein>
    <submittedName>
        <fullName evidence="7">SulP family inorganic anion transporter</fullName>
    </submittedName>
</protein>